<evidence type="ECO:0000259" key="12">
    <source>
        <dbReference type="PROSITE" id="PS50885"/>
    </source>
</evidence>
<feature type="domain" description="HAMP" evidence="12">
    <location>
        <begin position="431"/>
        <end position="483"/>
    </location>
</feature>
<evidence type="ECO:0000256" key="3">
    <source>
        <dbReference type="ARBA" id="ARBA00022500"/>
    </source>
</evidence>
<evidence type="ECO:0000256" key="9">
    <source>
        <dbReference type="SAM" id="MobiDB-lite"/>
    </source>
</evidence>
<dbReference type="GO" id="GO:0006935">
    <property type="term" value="P:chemotaxis"/>
    <property type="evidence" value="ECO:0007669"/>
    <property type="project" value="UniProtKB-KW"/>
</dbReference>
<dbReference type="PANTHER" id="PTHR43531:SF11">
    <property type="entry name" value="METHYL-ACCEPTING CHEMOTAXIS PROTEIN 3"/>
    <property type="match status" value="1"/>
</dbReference>
<keyword evidence="4 10" id="KW-0812">Transmembrane</keyword>
<feature type="domain" description="Methyl-accepting transducer" evidence="11">
    <location>
        <begin position="488"/>
        <end position="717"/>
    </location>
</feature>
<comment type="caution">
    <text evidence="13">The sequence shown here is derived from an EMBL/GenBank/DDBJ whole genome shotgun (WGS) entry which is preliminary data.</text>
</comment>
<evidence type="ECO:0000256" key="4">
    <source>
        <dbReference type="ARBA" id="ARBA00022692"/>
    </source>
</evidence>
<keyword evidence="6 10" id="KW-0472">Membrane</keyword>
<evidence type="ECO:0000313" key="14">
    <source>
        <dbReference type="Proteomes" id="UP001227162"/>
    </source>
</evidence>
<dbReference type="GO" id="GO:0005886">
    <property type="term" value="C:plasma membrane"/>
    <property type="evidence" value="ECO:0007669"/>
    <property type="project" value="UniProtKB-SubCell"/>
</dbReference>
<dbReference type="Gene3D" id="3.30.450.20">
    <property type="entry name" value="PAS domain"/>
    <property type="match status" value="1"/>
</dbReference>
<name>A0AAJ1U878_9RHOB</name>
<dbReference type="InterPro" id="IPR051310">
    <property type="entry name" value="MCP_chemotaxis"/>
</dbReference>
<keyword evidence="8" id="KW-0807">Transducer</keyword>
<comment type="similarity">
    <text evidence="7">Belongs to the methyl-accepting chemotaxis (MCP) protein family.</text>
</comment>
<dbReference type="InterPro" id="IPR004090">
    <property type="entry name" value="Chemotax_Me-accpt_rcpt"/>
</dbReference>
<comment type="subcellular location">
    <subcellularLocation>
        <location evidence="1">Cell membrane</location>
        <topology evidence="1">Multi-pass membrane protein</topology>
    </subcellularLocation>
</comment>
<dbReference type="InterPro" id="IPR004089">
    <property type="entry name" value="MCPsignal_dom"/>
</dbReference>
<dbReference type="Gene3D" id="1.10.287.950">
    <property type="entry name" value="Methyl-accepting chemotaxis protein"/>
    <property type="match status" value="1"/>
</dbReference>
<keyword evidence="14" id="KW-1185">Reference proteome</keyword>
<dbReference type="SUPFAM" id="SSF58104">
    <property type="entry name" value="Methyl-accepting chemotaxis protein (MCP) signaling domain"/>
    <property type="match status" value="1"/>
</dbReference>
<evidence type="ECO:0000259" key="11">
    <source>
        <dbReference type="PROSITE" id="PS50111"/>
    </source>
</evidence>
<sequence length="793" mass="83039">MFKSLTQMPISRRLPLTIALIMVTFAAAMGAALYVQAERMQVQSARITLAGLAKDQAAAVNSWFTATQRNVIAQANTPLPARAITQLVQAENDTTTAAPLASAAGLPFAAPDMQNADQEAVKTQLRRLATAFNYSDILLFDTKGRLLYSLVKNGVLGQDILQGPFATTALAQAYRAASTAPKGTVITTDFEAFPLNAGASAAPPAAFMASPVFDTAGKPVGAMAVQLPADELSGLLTRSSTLGEHGDIYIVASDGTARTASRFDDGFSILDPLARVPFIAAITDRPRGAGGQSGDRVVRFFENVPGLSGQQSLAATHPIPLDFADWTLVTELDKAAALTGLVAMRNNALLIALSGLLSALGLAYLTSRAITRPAHSFMASMGKIASGDFSTKVAVASRRDEIGTMGRNLLAFRDKLAEAEHLNAMRAASAKDQGHVVAELGAALRALSQGDLTRTIEIEFPTDYESLRHDYNATILSLKELMISVADNAGEILARADELSAASDDLARRTEAQSATLEETATALETLSASVSSAAQKTAEVDQRVQVTRADAETSGEIVEQAVIAMSAIKASSDAITQIIAVIDDIAFQTNLLALNAGVEAARAGESGQGFAVVASEVRALAQRSAGAASEIKTFISESTTQVESGVLLVNRTGAALAEIVARIGQISNLISDIAHSAQDQSIGLGEISMGMSELDKVGQQNAVMVEEGTAASTTLKHEAHTLQAHVGRFRIQHTPHPAKPAAPPSPQGSRPIPDIYGAMRPAKPTALALKALPAVNASAPRDLDASAEWSDF</sequence>
<feature type="domain" description="HAMP" evidence="12">
    <location>
        <begin position="368"/>
        <end position="421"/>
    </location>
</feature>
<evidence type="ECO:0000256" key="5">
    <source>
        <dbReference type="ARBA" id="ARBA00022989"/>
    </source>
</evidence>
<evidence type="ECO:0000313" key="13">
    <source>
        <dbReference type="EMBL" id="MDQ2094610.1"/>
    </source>
</evidence>
<dbReference type="PROSITE" id="PS50111">
    <property type="entry name" value="CHEMOTAXIS_TRANSDUC_2"/>
    <property type="match status" value="1"/>
</dbReference>
<feature type="transmembrane region" description="Helical" evidence="10">
    <location>
        <begin position="348"/>
        <end position="366"/>
    </location>
</feature>
<protein>
    <submittedName>
        <fullName evidence="13">Methyl-accepting chemotaxis protein</fullName>
    </submittedName>
</protein>
<reference evidence="13" key="2">
    <citation type="submission" date="2023-04" db="EMBL/GenBank/DDBJ databases">
        <title>'Rhodoalgimonas zhirmunskyi' gen. nov., isolated from a red alga.</title>
        <authorList>
            <person name="Nedashkovskaya O.I."/>
            <person name="Otstavnykh N.Y."/>
            <person name="Bystritskaya E.P."/>
            <person name="Balabanova L.A."/>
            <person name="Isaeva M.P."/>
        </authorList>
    </citation>
    <scope>NUCLEOTIDE SEQUENCE</scope>
    <source>
        <strain evidence="13">10Alg 79</strain>
    </source>
</reference>
<keyword evidence="5 10" id="KW-1133">Transmembrane helix</keyword>
<dbReference type="Gene3D" id="6.10.340.10">
    <property type="match status" value="1"/>
</dbReference>
<dbReference type="Pfam" id="PF00672">
    <property type="entry name" value="HAMP"/>
    <property type="match status" value="1"/>
</dbReference>
<proteinExistence type="inferred from homology"/>
<dbReference type="CDD" id="cd06225">
    <property type="entry name" value="HAMP"/>
    <property type="match status" value="1"/>
</dbReference>
<dbReference type="InterPro" id="IPR003660">
    <property type="entry name" value="HAMP_dom"/>
</dbReference>
<organism evidence="13 14">
    <name type="scientific">Rhodalgimonas zhirmunskyi</name>
    <dbReference type="NCBI Taxonomy" id="2964767"/>
    <lineage>
        <taxon>Bacteria</taxon>
        <taxon>Pseudomonadati</taxon>
        <taxon>Pseudomonadota</taxon>
        <taxon>Alphaproteobacteria</taxon>
        <taxon>Rhodobacterales</taxon>
        <taxon>Roseobacteraceae</taxon>
        <taxon>Rhodalgimonas</taxon>
    </lineage>
</organism>
<evidence type="ECO:0000256" key="1">
    <source>
        <dbReference type="ARBA" id="ARBA00004651"/>
    </source>
</evidence>
<dbReference type="RefSeq" id="WP_317626233.1">
    <property type="nucleotide sequence ID" value="NZ_JANFFA010000003.1"/>
</dbReference>
<dbReference type="InterPro" id="IPR033479">
    <property type="entry name" value="dCache_1"/>
</dbReference>
<evidence type="ECO:0000256" key="8">
    <source>
        <dbReference type="PROSITE-ProRule" id="PRU00284"/>
    </source>
</evidence>
<evidence type="ECO:0000256" key="7">
    <source>
        <dbReference type="ARBA" id="ARBA00029447"/>
    </source>
</evidence>
<dbReference type="EMBL" id="JANFFA010000003">
    <property type="protein sequence ID" value="MDQ2094610.1"/>
    <property type="molecule type" value="Genomic_DNA"/>
</dbReference>
<feature type="region of interest" description="Disordered" evidence="9">
    <location>
        <begin position="735"/>
        <end position="758"/>
    </location>
</feature>
<keyword evidence="2" id="KW-1003">Cell membrane</keyword>
<dbReference type="PRINTS" id="PR00260">
    <property type="entry name" value="CHEMTRNSDUCR"/>
</dbReference>
<dbReference type="GO" id="GO:0007165">
    <property type="term" value="P:signal transduction"/>
    <property type="evidence" value="ECO:0007669"/>
    <property type="project" value="UniProtKB-KW"/>
</dbReference>
<dbReference type="FunFam" id="1.10.287.950:FF:000001">
    <property type="entry name" value="Methyl-accepting chemotaxis sensory transducer"/>
    <property type="match status" value="1"/>
</dbReference>
<keyword evidence="3" id="KW-0145">Chemotaxis</keyword>
<dbReference type="SUPFAM" id="SSF158472">
    <property type="entry name" value="HAMP domain-like"/>
    <property type="match status" value="1"/>
</dbReference>
<dbReference type="SMART" id="SM00283">
    <property type="entry name" value="MA"/>
    <property type="match status" value="1"/>
</dbReference>
<dbReference type="Proteomes" id="UP001227162">
    <property type="component" value="Unassembled WGS sequence"/>
</dbReference>
<dbReference type="PANTHER" id="PTHR43531">
    <property type="entry name" value="PROTEIN ICFG"/>
    <property type="match status" value="1"/>
</dbReference>
<dbReference type="GO" id="GO:0004888">
    <property type="term" value="F:transmembrane signaling receptor activity"/>
    <property type="evidence" value="ECO:0007669"/>
    <property type="project" value="InterPro"/>
</dbReference>
<evidence type="ECO:0000256" key="6">
    <source>
        <dbReference type="ARBA" id="ARBA00023136"/>
    </source>
</evidence>
<reference evidence="13" key="1">
    <citation type="submission" date="2022-07" db="EMBL/GenBank/DDBJ databases">
        <authorList>
            <person name="Otstavnykh N."/>
            <person name="Isaeva M."/>
            <person name="Bystritskaya E."/>
        </authorList>
    </citation>
    <scope>NUCLEOTIDE SEQUENCE</scope>
    <source>
        <strain evidence="13">10Alg 79</strain>
    </source>
</reference>
<dbReference type="Pfam" id="PF02743">
    <property type="entry name" value="dCache_1"/>
    <property type="match status" value="1"/>
</dbReference>
<evidence type="ECO:0000256" key="2">
    <source>
        <dbReference type="ARBA" id="ARBA00022475"/>
    </source>
</evidence>
<dbReference type="PROSITE" id="PS50885">
    <property type="entry name" value="HAMP"/>
    <property type="match status" value="2"/>
</dbReference>
<dbReference type="CDD" id="cd11386">
    <property type="entry name" value="MCP_signal"/>
    <property type="match status" value="1"/>
</dbReference>
<evidence type="ECO:0000256" key="10">
    <source>
        <dbReference type="SAM" id="Phobius"/>
    </source>
</evidence>
<dbReference type="Pfam" id="PF00015">
    <property type="entry name" value="MCPsignal"/>
    <property type="match status" value="1"/>
</dbReference>
<dbReference type="CDD" id="cd18774">
    <property type="entry name" value="PDC2_HK_sensor"/>
    <property type="match status" value="1"/>
</dbReference>
<feature type="compositionally biased region" description="Pro residues" evidence="9">
    <location>
        <begin position="738"/>
        <end position="747"/>
    </location>
</feature>
<gene>
    <name evidence="13" type="ORF">NOI20_10860</name>
</gene>
<dbReference type="SMART" id="SM00304">
    <property type="entry name" value="HAMP"/>
    <property type="match status" value="2"/>
</dbReference>
<dbReference type="AlphaFoldDB" id="A0AAJ1U878"/>
<accession>A0AAJ1U878</accession>